<accession>A0A2A2AW54</accession>
<dbReference type="InterPro" id="IPR000873">
    <property type="entry name" value="AMP-dep_synth/lig_dom"/>
</dbReference>
<dbReference type="PANTHER" id="PTHR43767:SF10">
    <property type="entry name" value="SURFACTIN SYNTHASE SUBUNIT 1"/>
    <property type="match status" value="1"/>
</dbReference>
<protein>
    <submittedName>
        <fullName evidence="2">Feruloyl-CoA synthase</fullName>
    </submittedName>
</protein>
<reference evidence="2 3" key="1">
    <citation type="submission" date="2017-08" db="EMBL/GenBank/DDBJ databases">
        <title>WGS of Clinical strains of the CDC Group NO-1 linked to zoonotic infections in humans.</title>
        <authorList>
            <person name="Bernier A.-M."/>
            <person name="Bernard K."/>
        </authorList>
    </citation>
    <scope>NUCLEOTIDE SEQUENCE [LARGE SCALE GENOMIC DNA]</scope>
    <source>
        <strain evidence="2 3">NML120219</strain>
    </source>
</reference>
<dbReference type="PANTHER" id="PTHR43767">
    <property type="entry name" value="LONG-CHAIN-FATTY-ACID--COA LIGASE"/>
    <property type="match status" value="1"/>
</dbReference>
<dbReference type="InterPro" id="IPR050237">
    <property type="entry name" value="ATP-dep_AMP-bd_enzyme"/>
</dbReference>
<dbReference type="Pfam" id="PF00501">
    <property type="entry name" value="AMP-binding"/>
    <property type="match status" value="1"/>
</dbReference>
<comment type="caution">
    <text evidence="2">The sequence shown here is derived from an EMBL/GenBank/DDBJ whole genome shotgun (WGS) entry which is preliminary data.</text>
</comment>
<feature type="domain" description="AMP-dependent synthetase/ligase" evidence="1">
    <location>
        <begin position="52"/>
        <end position="432"/>
    </location>
</feature>
<dbReference type="RefSeq" id="WP_095551870.1">
    <property type="nucleotide sequence ID" value="NZ_NSJE01000009.1"/>
</dbReference>
<evidence type="ECO:0000259" key="1">
    <source>
        <dbReference type="Pfam" id="PF00501"/>
    </source>
</evidence>
<dbReference type="EMBL" id="NSJE01000009">
    <property type="protein sequence ID" value="PAT42800.1"/>
    <property type="molecule type" value="Genomic_DNA"/>
</dbReference>
<dbReference type="AlphaFoldDB" id="A0A2A2AW54"/>
<sequence>MQNPPVAGRDFFAAQGQLAPQNVHVQAKGAGSFVLRSPMSLAEPARCIGDWLEHWAAQRPEHTFLAERDADGQWRRLNYRQVRQCVGAIAQALLDMDLPAGQPVVALSDNSVDHALLMLATMHIGQPFCTISSAYTRLAKDASRLQQMLALVRPALIYAADASVYGPRSVEAAPDVPKVFTTGADAIPGAHSFQSLLDTRETPAVAERFARIRPEDHAKYLLTSGSTGIPKAVINTHRMLCANQAAIAQVWPFLHEQPPLVVDWLPWSHTFGTNHNFNMVLAHGGSLYIDEGRPLPGLLEKSVRNLCDVQPTMYFNVPRGFDALAPLLEQNEELARQFFERLQVMFYAGAALSASTWERIEAISQRAVGRRVWFTSAWGATETAPVITTLHWRTERAGCIGLPVPGMELKFVPNGKKMEMRVRGASVFPGYLHAPELTQQAFDEEGFYKIGDAGLFAEPGNPASGIVFDGRVAEDFKLSSGTWVSVGPLRVRAIGAMAPHVQDVVVTGHNREAVGLMVFLTPAAHNVPRETLERDLRAGLQRLHDEGAGSAQAPSRLLILDEPPDVDAGEITDKGYLNQRAILERRASQVERLYAGKADPDILIIEKASKA</sequence>
<evidence type="ECO:0000313" key="2">
    <source>
        <dbReference type="EMBL" id="PAT42800.1"/>
    </source>
</evidence>
<organism evidence="2 3">
    <name type="scientific">Vandammella animalimorsus</name>
    <dbReference type="NCBI Taxonomy" id="2029117"/>
    <lineage>
        <taxon>Bacteria</taxon>
        <taxon>Pseudomonadati</taxon>
        <taxon>Pseudomonadota</taxon>
        <taxon>Betaproteobacteria</taxon>
        <taxon>Burkholderiales</taxon>
        <taxon>Comamonadaceae</taxon>
        <taxon>Vandammella</taxon>
    </lineage>
</organism>
<name>A0A2A2AW54_9BURK</name>
<dbReference type="PROSITE" id="PS00455">
    <property type="entry name" value="AMP_BINDING"/>
    <property type="match status" value="1"/>
</dbReference>
<dbReference type="InterPro" id="IPR042099">
    <property type="entry name" value="ANL_N_sf"/>
</dbReference>
<dbReference type="InterPro" id="IPR020845">
    <property type="entry name" value="AMP-binding_CS"/>
</dbReference>
<evidence type="ECO:0000313" key="3">
    <source>
        <dbReference type="Proteomes" id="UP000218439"/>
    </source>
</evidence>
<dbReference type="Proteomes" id="UP000218439">
    <property type="component" value="Unassembled WGS sequence"/>
</dbReference>
<dbReference type="SUPFAM" id="SSF56801">
    <property type="entry name" value="Acetyl-CoA synthetase-like"/>
    <property type="match status" value="1"/>
</dbReference>
<dbReference type="Gene3D" id="3.40.50.12780">
    <property type="entry name" value="N-terminal domain of ligase-like"/>
    <property type="match status" value="1"/>
</dbReference>
<dbReference type="Pfam" id="PF23562">
    <property type="entry name" value="AMP-binding_C_3"/>
    <property type="match status" value="1"/>
</dbReference>
<proteinExistence type="predicted"/>
<gene>
    <name evidence="2" type="ORF">CK621_07100</name>
</gene>